<gene>
    <name evidence="7" type="ORF">BT67DRAFT_376597</name>
</gene>
<dbReference type="Gene3D" id="3.20.20.80">
    <property type="entry name" value="Glycosidases"/>
    <property type="match status" value="1"/>
</dbReference>
<dbReference type="GO" id="GO:0004553">
    <property type="term" value="F:hydrolase activity, hydrolyzing O-glycosyl compounds"/>
    <property type="evidence" value="ECO:0007669"/>
    <property type="project" value="InterPro"/>
</dbReference>
<evidence type="ECO:0000256" key="1">
    <source>
        <dbReference type="ARBA" id="ARBA00007401"/>
    </source>
</evidence>
<dbReference type="SUPFAM" id="SSF49303">
    <property type="entry name" value="beta-Galactosidase/glucuronidase domain"/>
    <property type="match status" value="1"/>
</dbReference>
<comment type="caution">
    <text evidence="7">The sequence shown here is derived from an EMBL/GenBank/DDBJ whole genome shotgun (WGS) entry which is preliminary data.</text>
</comment>
<keyword evidence="3" id="KW-0326">Glycosidase</keyword>
<dbReference type="Pfam" id="PF02837">
    <property type="entry name" value="Glyco_hydro_2_N"/>
    <property type="match status" value="1"/>
</dbReference>
<evidence type="ECO:0000256" key="4">
    <source>
        <dbReference type="SAM" id="SignalP"/>
    </source>
</evidence>
<feature type="domain" description="Glycosyl hydrolases family 2 sugar binding" evidence="6">
    <location>
        <begin position="108"/>
        <end position="195"/>
    </location>
</feature>
<dbReference type="SUPFAM" id="SSF51445">
    <property type="entry name" value="(Trans)glycosidases"/>
    <property type="match status" value="1"/>
</dbReference>
<comment type="similarity">
    <text evidence="1">Belongs to the glycosyl hydrolase 2 family.</text>
</comment>
<evidence type="ECO:0000256" key="2">
    <source>
        <dbReference type="ARBA" id="ARBA00022801"/>
    </source>
</evidence>
<dbReference type="PANTHER" id="PTHR42732">
    <property type="entry name" value="BETA-GALACTOSIDASE"/>
    <property type="match status" value="1"/>
</dbReference>
<keyword evidence="4" id="KW-0732">Signal</keyword>
<feature type="chain" id="PRO_5042916704" evidence="4">
    <location>
        <begin position="22"/>
        <end position="598"/>
    </location>
</feature>
<dbReference type="InterPro" id="IPR006104">
    <property type="entry name" value="Glyco_hydro_2_N"/>
</dbReference>
<accession>A0AAN6UN60</accession>
<dbReference type="SUPFAM" id="SSF49785">
    <property type="entry name" value="Galactose-binding domain-like"/>
    <property type="match status" value="1"/>
</dbReference>
<evidence type="ECO:0000313" key="8">
    <source>
        <dbReference type="Proteomes" id="UP001304895"/>
    </source>
</evidence>
<dbReference type="InterPro" id="IPR013783">
    <property type="entry name" value="Ig-like_fold"/>
</dbReference>
<dbReference type="Pfam" id="PF00703">
    <property type="entry name" value="Glyco_hydro_2"/>
    <property type="match status" value="1"/>
</dbReference>
<dbReference type="InterPro" id="IPR036156">
    <property type="entry name" value="Beta-gal/glucu_dom_sf"/>
</dbReference>
<protein>
    <submittedName>
        <fullName evidence="7">Glycoside hydrolase family 2 protein</fullName>
    </submittedName>
</protein>
<dbReference type="Gene3D" id="2.60.120.260">
    <property type="entry name" value="Galactose-binding domain-like"/>
    <property type="match status" value="1"/>
</dbReference>
<dbReference type="InterPro" id="IPR006102">
    <property type="entry name" value="Ig-like_GH2"/>
</dbReference>
<proteinExistence type="inferred from homology"/>
<keyword evidence="2 7" id="KW-0378">Hydrolase</keyword>
<dbReference type="InterPro" id="IPR051913">
    <property type="entry name" value="GH2_Domain-Containing"/>
</dbReference>
<dbReference type="GO" id="GO:0005975">
    <property type="term" value="P:carbohydrate metabolic process"/>
    <property type="evidence" value="ECO:0007669"/>
    <property type="project" value="InterPro"/>
</dbReference>
<dbReference type="InterPro" id="IPR017853">
    <property type="entry name" value="GH"/>
</dbReference>
<dbReference type="Gene3D" id="2.60.40.10">
    <property type="entry name" value="Immunoglobulins"/>
    <property type="match status" value="1"/>
</dbReference>
<dbReference type="Proteomes" id="UP001304895">
    <property type="component" value="Unassembled WGS sequence"/>
</dbReference>
<dbReference type="EMBL" id="MU853405">
    <property type="protein sequence ID" value="KAK4135790.1"/>
    <property type="molecule type" value="Genomic_DNA"/>
</dbReference>
<feature type="signal peptide" evidence="4">
    <location>
        <begin position="1"/>
        <end position="21"/>
    </location>
</feature>
<sequence length="598" mass="66630">MIGILHLSLLMGALCLASVQAAAPYRLLAPPLDTPWTSKVGTKPWPQHPRPQLRRDAWKSLNGIWTYQPARGADDVANPPQLPLGQEVLIPSCIESGISGIMTMGVTHMWFGTNFTVPSCWDGRRVLLNFEAVDYEATVYVNGAEIGFNRGGYSRFSLDITENIKQGVNELLVFVFDPTDDESIPVGKQTKRLSHIFYTPCSGIWQTVWLENVPNNFITQLDLTADMDGNGRSFTLITAWVAGIVHSRYKTATPVEISVIADTDGNMVSVHKHASDQPFKFNVPSPKLWSPDSPTLYTITVSMGSDQVNSYTGFRSISSGVVDGIQRPLLNGEFIFMFGPLDQGYWPDGLHTPPTPEAMVYDLEVIKGLGMNMDMPSLGIWKTPSEAEQAEFERQLEVMVNEHKSYTGIVSWVIYNEGWGQITKYHPEFAITERIRELDPTRLINAVTGWYDHGAGDFLDNHHYAEPQCGTPWSSLPSSPHDPSRIGFQGEFGGIGLRPADENLWPLQAARDTINQTYEMHTGAASYHYRAHVLLDLLRQQVERFACSGAVYTQMSDVEGEVNGLVTYDRRVVRVNVTQWRQDVRALYAAAEARAGTA</sequence>
<feature type="domain" description="Glycoside hydrolase family 2 immunoglobulin-like beta-sandwich" evidence="5">
    <location>
        <begin position="259"/>
        <end position="315"/>
    </location>
</feature>
<keyword evidence="8" id="KW-1185">Reference proteome</keyword>
<reference evidence="7" key="2">
    <citation type="submission" date="2023-05" db="EMBL/GenBank/DDBJ databases">
        <authorList>
            <consortium name="Lawrence Berkeley National Laboratory"/>
            <person name="Steindorff A."/>
            <person name="Hensen N."/>
            <person name="Bonometti L."/>
            <person name="Westerberg I."/>
            <person name="Brannstrom I.O."/>
            <person name="Guillou S."/>
            <person name="Cros-Aarteil S."/>
            <person name="Calhoun S."/>
            <person name="Haridas S."/>
            <person name="Kuo A."/>
            <person name="Mondo S."/>
            <person name="Pangilinan J."/>
            <person name="Riley R."/>
            <person name="Labutti K."/>
            <person name="Andreopoulos B."/>
            <person name="Lipzen A."/>
            <person name="Chen C."/>
            <person name="Yanf M."/>
            <person name="Daum C."/>
            <person name="Ng V."/>
            <person name="Clum A."/>
            <person name="Ohm R."/>
            <person name="Martin F."/>
            <person name="Silar P."/>
            <person name="Natvig D."/>
            <person name="Lalanne C."/>
            <person name="Gautier V."/>
            <person name="Ament-Velasquez S.L."/>
            <person name="Kruys A."/>
            <person name="Hutchinson M.I."/>
            <person name="Powell A.J."/>
            <person name="Barry K."/>
            <person name="Miller A.N."/>
            <person name="Grigoriev I.V."/>
            <person name="Debuchy R."/>
            <person name="Gladieux P."/>
            <person name="Thoren M.H."/>
            <person name="Johannesson H."/>
        </authorList>
    </citation>
    <scope>NUCLEOTIDE SEQUENCE</scope>
    <source>
        <strain evidence="7">CBS 123565</strain>
    </source>
</reference>
<dbReference type="PANTHER" id="PTHR42732:SF2">
    <property type="entry name" value="BETA-MANNOSIDASE"/>
    <property type="match status" value="1"/>
</dbReference>
<evidence type="ECO:0000313" key="7">
    <source>
        <dbReference type="EMBL" id="KAK4135790.1"/>
    </source>
</evidence>
<name>A0AAN6UN60_9PEZI</name>
<organism evidence="7 8">
    <name type="scientific">Trichocladium antarcticum</name>
    <dbReference type="NCBI Taxonomy" id="1450529"/>
    <lineage>
        <taxon>Eukaryota</taxon>
        <taxon>Fungi</taxon>
        <taxon>Dikarya</taxon>
        <taxon>Ascomycota</taxon>
        <taxon>Pezizomycotina</taxon>
        <taxon>Sordariomycetes</taxon>
        <taxon>Sordariomycetidae</taxon>
        <taxon>Sordariales</taxon>
        <taxon>Chaetomiaceae</taxon>
        <taxon>Trichocladium</taxon>
    </lineage>
</organism>
<evidence type="ECO:0000256" key="3">
    <source>
        <dbReference type="ARBA" id="ARBA00023295"/>
    </source>
</evidence>
<dbReference type="InterPro" id="IPR008979">
    <property type="entry name" value="Galactose-bd-like_sf"/>
</dbReference>
<evidence type="ECO:0000259" key="5">
    <source>
        <dbReference type="Pfam" id="PF00703"/>
    </source>
</evidence>
<dbReference type="AlphaFoldDB" id="A0AAN6UN60"/>
<evidence type="ECO:0000259" key="6">
    <source>
        <dbReference type="Pfam" id="PF02837"/>
    </source>
</evidence>
<reference evidence="7" key="1">
    <citation type="journal article" date="2023" name="Mol. Phylogenet. Evol.">
        <title>Genome-scale phylogeny and comparative genomics of the fungal order Sordariales.</title>
        <authorList>
            <person name="Hensen N."/>
            <person name="Bonometti L."/>
            <person name="Westerberg I."/>
            <person name="Brannstrom I.O."/>
            <person name="Guillou S."/>
            <person name="Cros-Aarteil S."/>
            <person name="Calhoun S."/>
            <person name="Haridas S."/>
            <person name="Kuo A."/>
            <person name="Mondo S."/>
            <person name="Pangilinan J."/>
            <person name="Riley R."/>
            <person name="LaButti K."/>
            <person name="Andreopoulos B."/>
            <person name="Lipzen A."/>
            <person name="Chen C."/>
            <person name="Yan M."/>
            <person name="Daum C."/>
            <person name="Ng V."/>
            <person name="Clum A."/>
            <person name="Steindorff A."/>
            <person name="Ohm R.A."/>
            <person name="Martin F."/>
            <person name="Silar P."/>
            <person name="Natvig D.O."/>
            <person name="Lalanne C."/>
            <person name="Gautier V."/>
            <person name="Ament-Velasquez S.L."/>
            <person name="Kruys A."/>
            <person name="Hutchinson M.I."/>
            <person name="Powell A.J."/>
            <person name="Barry K."/>
            <person name="Miller A.N."/>
            <person name="Grigoriev I.V."/>
            <person name="Debuchy R."/>
            <person name="Gladieux P."/>
            <person name="Hiltunen Thoren M."/>
            <person name="Johannesson H."/>
        </authorList>
    </citation>
    <scope>NUCLEOTIDE SEQUENCE</scope>
    <source>
        <strain evidence="7">CBS 123565</strain>
    </source>
</reference>